<dbReference type="InterPro" id="IPR013783">
    <property type="entry name" value="Ig-like_fold"/>
</dbReference>
<feature type="domain" description="Bacterial Ig-like" evidence="2">
    <location>
        <begin position="137"/>
        <end position="210"/>
    </location>
</feature>
<evidence type="ECO:0000313" key="3">
    <source>
        <dbReference type="EMBL" id="AKJ01232.1"/>
    </source>
</evidence>
<sequence length="423" mass="42200">MASEQVRLASVDTGCSNNGNTTVTYRVDALSICQREPIILQAPGGGGPQTFAGGAAPGTTVEVYLNGGATPVCTAVASSSGEWACAVPAIADGLYSAVATVTLLSSTVASAPVTFTLDTLAPAAPTLTTPTQSAAVNATPGFGGLAEPGSQVTVSEDSIILCTATATASGTWSCSPAEPLTSGPHTVLAIATDVATNASSPSSWRAFTVDAAAPAAPTLREPRPGQALAASTPHLSGTAEPGSTVSVHVDGGTVPLCTALAADDGSWNCTAGSPLAEGEHTLTVSAMDAVGNTGPGTLSTPFTVDTQAPDTSITRGPPVRVISGDVEFEFSSNEPGVGYECSLDEESFTSCPDSHGLAPGAHTLRVRAVDAAGNADASPAEYAWTVRLPHLAGGGCSAAPWPASWLALLGLAVLRRRGHPSPR</sequence>
<evidence type="ECO:0000259" key="2">
    <source>
        <dbReference type="Pfam" id="PF19077"/>
    </source>
</evidence>
<accession>A0AAC8TCP9</accession>
<reference evidence="3 4" key="1">
    <citation type="submission" date="2015-05" db="EMBL/GenBank/DDBJ databases">
        <title>Genome assembly of Archangium gephyra DSM 2261.</title>
        <authorList>
            <person name="Sharma G."/>
            <person name="Subramanian S."/>
        </authorList>
    </citation>
    <scope>NUCLEOTIDE SEQUENCE [LARGE SCALE GENOMIC DNA]</scope>
    <source>
        <strain evidence="3 4">DSM 2261</strain>
    </source>
</reference>
<protein>
    <submittedName>
        <fullName evidence="3">Branched-chain amino acid ABC transporter, amino acid-binding protein</fullName>
    </submittedName>
</protein>
<evidence type="ECO:0000256" key="1">
    <source>
        <dbReference type="SAM" id="MobiDB-lite"/>
    </source>
</evidence>
<proteinExistence type="predicted"/>
<dbReference type="AlphaFoldDB" id="A0AAC8TCP9"/>
<organism evidence="3 4">
    <name type="scientific">Archangium gephyra</name>
    <dbReference type="NCBI Taxonomy" id="48"/>
    <lineage>
        <taxon>Bacteria</taxon>
        <taxon>Pseudomonadati</taxon>
        <taxon>Myxococcota</taxon>
        <taxon>Myxococcia</taxon>
        <taxon>Myxococcales</taxon>
        <taxon>Cystobacterineae</taxon>
        <taxon>Archangiaceae</taxon>
        <taxon>Archangium</taxon>
    </lineage>
</organism>
<feature type="domain" description="Bacterial Ig-like" evidence="2">
    <location>
        <begin position="231"/>
        <end position="306"/>
    </location>
</feature>
<dbReference type="Pfam" id="PF19077">
    <property type="entry name" value="Big_13"/>
    <property type="match status" value="2"/>
</dbReference>
<dbReference type="Gene3D" id="2.60.40.10">
    <property type="entry name" value="Immunoglobulins"/>
    <property type="match status" value="3"/>
</dbReference>
<dbReference type="KEGG" id="age:AA314_02858"/>
<gene>
    <name evidence="3" type="ORF">AA314_02858</name>
</gene>
<name>A0AAC8TCP9_9BACT</name>
<evidence type="ECO:0000313" key="4">
    <source>
        <dbReference type="Proteomes" id="UP000035579"/>
    </source>
</evidence>
<dbReference type="NCBIfam" id="NF033510">
    <property type="entry name" value="Ca_tandemer"/>
    <property type="match status" value="3"/>
</dbReference>
<dbReference type="EMBL" id="CP011509">
    <property type="protein sequence ID" value="AKJ01232.1"/>
    <property type="molecule type" value="Genomic_DNA"/>
</dbReference>
<feature type="region of interest" description="Disordered" evidence="1">
    <location>
        <begin position="216"/>
        <end position="242"/>
    </location>
</feature>
<dbReference type="Proteomes" id="UP000035579">
    <property type="component" value="Chromosome"/>
</dbReference>
<dbReference type="InterPro" id="IPR044016">
    <property type="entry name" value="Big_13"/>
</dbReference>